<evidence type="ECO:0000313" key="2">
    <source>
        <dbReference type="EMBL" id="CAE8628921.1"/>
    </source>
</evidence>
<evidence type="ECO:0000256" key="1">
    <source>
        <dbReference type="SAM" id="MobiDB-lite"/>
    </source>
</evidence>
<comment type="caution">
    <text evidence="2">The sequence shown here is derived from an EMBL/GenBank/DDBJ whole genome shotgun (WGS) entry which is preliminary data.</text>
</comment>
<dbReference type="AlphaFoldDB" id="A0A813GWB3"/>
<accession>A0A813GWB3</accession>
<gene>
    <name evidence="2" type="ORF">PGLA1383_LOCUS45518</name>
</gene>
<dbReference type="Proteomes" id="UP000654075">
    <property type="component" value="Unassembled WGS sequence"/>
</dbReference>
<sequence length="115" mass="12526">MCWQHTAVKGSYCPQFQMCCQGMDVSTSPEAISNNNTIAARLGGRLASGGLPVLLSVPLRVEVEPRDHQEQPNYSSAKGGWPSKCKAPGRRSCRQSNFAEGHALLFAHHRCGDSR</sequence>
<organism evidence="2 3">
    <name type="scientific">Polarella glacialis</name>
    <name type="common">Dinoflagellate</name>
    <dbReference type="NCBI Taxonomy" id="89957"/>
    <lineage>
        <taxon>Eukaryota</taxon>
        <taxon>Sar</taxon>
        <taxon>Alveolata</taxon>
        <taxon>Dinophyceae</taxon>
        <taxon>Suessiales</taxon>
        <taxon>Suessiaceae</taxon>
        <taxon>Polarella</taxon>
    </lineage>
</organism>
<protein>
    <submittedName>
        <fullName evidence="2">Uncharacterized protein</fullName>
    </submittedName>
</protein>
<proteinExistence type="predicted"/>
<dbReference type="EMBL" id="CAJNNV010029541">
    <property type="protein sequence ID" value="CAE8628921.1"/>
    <property type="molecule type" value="Genomic_DNA"/>
</dbReference>
<name>A0A813GWB3_POLGL</name>
<keyword evidence="3" id="KW-1185">Reference proteome</keyword>
<reference evidence="2" key="1">
    <citation type="submission" date="2021-02" db="EMBL/GenBank/DDBJ databases">
        <authorList>
            <person name="Dougan E. K."/>
            <person name="Rhodes N."/>
            <person name="Thang M."/>
            <person name="Chan C."/>
        </authorList>
    </citation>
    <scope>NUCLEOTIDE SEQUENCE</scope>
</reference>
<feature type="region of interest" description="Disordered" evidence="1">
    <location>
        <begin position="66"/>
        <end position="86"/>
    </location>
</feature>
<evidence type="ECO:0000313" key="3">
    <source>
        <dbReference type="Proteomes" id="UP000654075"/>
    </source>
</evidence>